<dbReference type="EMBL" id="MU004190">
    <property type="protein sequence ID" value="KAF2494944.1"/>
    <property type="molecule type" value="Genomic_DNA"/>
</dbReference>
<dbReference type="Proteomes" id="UP000799750">
    <property type="component" value="Unassembled WGS sequence"/>
</dbReference>
<dbReference type="InterPro" id="IPR001841">
    <property type="entry name" value="Znf_RING"/>
</dbReference>
<evidence type="ECO:0000313" key="4">
    <source>
        <dbReference type="Proteomes" id="UP000799750"/>
    </source>
</evidence>
<feature type="domain" description="RING-type" evidence="2">
    <location>
        <begin position="336"/>
        <end position="384"/>
    </location>
</feature>
<dbReference type="OrthoDB" id="3691193at2759"/>
<keyword evidence="1" id="KW-0863">Zinc-finger</keyword>
<proteinExistence type="predicted"/>
<organism evidence="3 4">
    <name type="scientific">Lophium mytilinum</name>
    <dbReference type="NCBI Taxonomy" id="390894"/>
    <lineage>
        <taxon>Eukaryota</taxon>
        <taxon>Fungi</taxon>
        <taxon>Dikarya</taxon>
        <taxon>Ascomycota</taxon>
        <taxon>Pezizomycotina</taxon>
        <taxon>Dothideomycetes</taxon>
        <taxon>Pleosporomycetidae</taxon>
        <taxon>Mytilinidiales</taxon>
        <taxon>Mytilinidiaceae</taxon>
        <taxon>Lophium</taxon>
    </lineage>
</organism>
<dbReference type="PROSITE" id="PS50089">
    <property type="entry name" value="ZF_RING_2"/>
    <property type="match status" value="1"/>
</dbReference>
<evidence type="ECO:0000256" key="1">
    <source>
        <dbReference type="PROSITE-ProRule" id="PRU00175"/>
    </source>
</evidence>
<dbReference type="InterPro" id="IPR013083">
    <property type="entry name" value="Znf_RING/FYVE/PHD"/>
</dbReference>
<gene>
    <name evidence="3" type="ORF">BU16DRAFT_562570</name>
</gene>
<keyword evidence="1" id="KW-0479">Metal-binding</keyword>
<accession>A0A6A6QS29</accession>
<dbReference type="AlphaFoldDB" id="A0A6A6QS29"/>
<keyword evidence="4" id="KW-1185">Reference proteome</keyword>
<dbReference type="SUPFAM" id="SSF57850">
    <property type="entry name" value="RING/U-box"/>
    <property type="match status" value="1"/>
</dbReference>
<keyword evidence="1" id="KW-0862">Zinc</keyword>
<dbReference type="Gene3D" id="3.30.40.10">
    <property type="entry name" value="Zinc/RING finger domain, C3HC4 (zinc finger)"/>
    <property type="match status" value="1"/>
</dbReference>
<evidence type="ECO:0000259" key="2">
    <source>
        <dbReference type="PROSITE" id="PS50089"/>
    </source>
</evidence>
<reference evidence="3" key="1">
    <citation type="journal article" date="2020" name="Stud. Mycol.">
        <title>101 Dothideomycetes genomes: a test case for predicting lifestyles and emergence of pathogens.</title>
        <authorList>
            <person name="Haridas S."/>
            <person name="Albert R."/>
            <person name="Binder M."/>
            <person name="Bloem J."/>
            <person name="Labutti K."/>
            <person name="Salamov A."/>
            <person name="Andreopoulos B."/>
            <person name="Baker S."/>
            <person name="Barry K."/>
            <person name="Bills G."/>
            <person name="Bluhm B."/>
            <person name="Cannon C."/>
            <person name="Castanera R."/>
            <person name="Culley D."/>
            <person name="Daum C."/>
            <person name="Ezra D."/>
            <person name="Gonzalez J."/>
            <person name="Henrissat B."/>
            <person name="Kuo A."/>
            <person name="Liang C."/>
            <person name="Lipzen A."/>
            <person name="Lutzoni F."/>
            <person name="Magnuson J."/>
            <person name="Mondo S."/>
            <person name="Nolan M."/>
            <person name="Ohm R."/>
            <person name="Pangilinan J."/>
            <person name="Park H.-J."/>
            <person name="Ramirez L."/>
            <person name="Alfaro M."/>
            <person name="Sun H."/>
            <person name="Tritt A."/>
            <person name="Yoshinaga Y."/>
            <person name="Zwiers L.-H."/>
            <person name="Turgeon B."/>
            <person name="Goodwin S."/>
            <person name="Spatafora J."/>
            <person name="Crous P."/>
            <person name="Grigoriev I."/>
        </authorList>
    </citation>
    <scope>NUCLEOTIDE SEQUENCE</scope>
    <source>
        <strain evidence="3">CBS 269.34</strain>
    </source>
</reference>
<dbReference type="GO" id="GO:0008270">
    <property type="term" value="F:zinc ion binding"/>
    <property type="evidence" value="ECO:0007669"/>
    <property type="project" value="UniProtKB-KW"/>
</dbReference>
<protein>
    <recommendedName>
        <fullName evidence="2">RING-type domain-containing protein</fullName>
    </recommendedName>
</protein>
<dbReference type="Pfam" id="PF13639">
    <property type="entry name" value="zf-RING_2"/>
    <property type="match status" value="1"/>
</dbReference>
<evidence type="ECO:0000313" key="3">
    <source>
        <dbReference type="EMBL" id="KAF2494944.1"/>
    </source>
</evidence>
<name>A0A6A6QS29_9PEZI</name>
<sequence>MFSFPQMRRMDKTPLREEPIRRKLLRKPLGRVTAMDLVSYKDAFACFGAQGAIREPEDQVEQTPYKTNLWIPWSAKVAVDGEELPLGIEYDIIIFPYTAMSQQDCLEILHRYSERYIRGTGNLHGYGRVLCVLPPVNVTVTWGHTTMTVLAKDSIHIHRDMSTTAFESLKPPDWNWLTAHVEEETHPDGRVHRTHLNPNPKGAPPVHAWENHVDRYEPFNIDYCEEAAAWLRPISDPLIRRHWRRILGAQGDRRLFILTPRDQELETEERALRASSAAGQISSDSSLLYQHRIIYEYIQRNVWLRAGPEALGFASDMSTFAVPIVATEFLEKGKVCTVCMSDVFDDDHRATRLRVCGHVFGEPCLESLIEHDKGKSKYLCPNCRKMICNK</sequence>